<evidence type="ECO:0000313" key="2">
    <source>
        <dbReference type="EMBL" id="ADN01538.1"/>
    </source>
</evidence>
<dbReference type="InterPro" id="IPR055346">
    <property type="entry name" value="Fe-S_cluster_assembly_SufBD"/>
</dbReference>
<name>E0RQN4_WINT6</name>
<dbReference type="KEGG" id="sta:STHERM_c05730"/>
<proteinExistence type="predicted"/>
<dbReference type="EMBL" id="CP001698">
    <property type="protein sequence ID" value="ADN01538.1"/>
    <property type="molecule type" value="Genomic_DNA"/>
</dbReference>
<dbReference type="PaxDb" id="665571-STHERM_c05730"/>
<organism evidence="2 3">
    <name type="scientific">Winmispira thermophila (strain ATCC 49972 / DSM 6192 / RI 19.B1)</name>
    <name type="common">Spirochaeta thermophila</name>
    <dbReference type="NCBI Taxonomy" id="665571"/>
    <lineage>
        <taxon>Bacteria</taxon>
        <taxon>Pseudomonadati</taxon>
        <taxon>Spirochaetota</taxon>
        <taxon>Spirochaetia</taxon>
        <taxon>Winmispirales</taxon>
        <taxon>Winmispiraceae</taxon>
        <taxon>Winmispira</taxon>
    </lineage>
</organism>
<dbReference type="Proteomes" id="UP000001296">
    <property type="component" value="Chromosome"/>
</dbReference>
<accession>E0RQN4</accession>
<feature type="domain" description="SUF system FeS cluster assembly SufBD core" evidence="1">
    <location>
        <begin position="102"/>
        <end position="322"/>
    </location>
</feature>
<dbReference type="Pfam" id="PF01458">
    <property type="entry name" value="SUFBD_core"/>
    <property type="match status" value="1"/>
</dbReference>
<protein>
    <recommendedName>
        <fullName evidence="1">SUF system FeS cluster assembly SufBD core domain-containing protein</fullName>
    </recommendedName>
</protein>
<sequence length="360" mass="39043">MAREKASGMGLPARSEEEWRRTDVTVLDWERRSNAGVRVLVEGDEAGAGESPAVLAMLERLSGRLDNVFLARALGSEEVVWVRTGGGERVVRIRQGERVRSDVHVLVEARPGDQGVVRLVHEGGRGSVLNVLVSVWVGEGARVVLVDEGARRADAARVVHVWGEVERGAVLEHASLVTGSWFTKQRVHVRLAGEGAEAFLRGVMVAGRGDHYDARTVQEHVGPQTRSLAQYHAVAGEDGRTVYQGLIEVAGSARGTDAYLSNKNLLLSEEAASYSIPTLSIGTDDVRCSHGSTTGHVREEELFYLRSRGIPEEEAVGLLAAAHIRAVTDHLPSSLAERVARRAERKVKRMKGVALRGEVA</sequence>
<dbReference type="HOGENOM" id="CLU_741679_0_0_12"/>
<gene>
    <name evidence="2" type="ordered locus">STHERM_c05730</name>
</gene>
<dbReference type="AlphaFoldDB" id="E0RQN4"/>
<dbReference type="GO" id="GO:0016226">
    <property type="term" value="P:iron-sulfur cluster assembly"/>
    <property type="evidence" value="ECO:0007669"/>
    <property type="project" value="InterPro"/>
</dbReference>
<evidence type="ECO:0000259" key="1">
    <source>
        <dbReference type="Pfam" id="PF01458"/>
    </source>
</evidence>
<reference evidence="2 3" key="2">
    <citation type="journal article" date="2010" name="J. Bacteriol.">
        <title>Genome sequence of the polysaccharide-degrading, thermophilic anaerobe Spirochaeta thermophila DSM 6192.</title>
        <authorList>
            <person name="Angelov A."/>
            <person name="Liebl S."/>
            <person name="Ballschmiter M."/>
            <person name="Bomeke M."/>
            <person name="Lehmann R."/>
            <person name="Liesegang H."/>
            <person name="Daniel R."/>
            <person name="Liebl W."/>
        </authorList>
    </citation>
    <scope>NUCLEOTIDE SEQUENCE [LARGE SCALE GENOMIC DNA]</scope>
    <source>
        <strain evidence="3">ATCC 49972 / DSM 6192 / RI 19.B1</strain>
    </source>
</reference>
<reference key="1">
    <citation type="submission" date="2009-08" db="EMBL/GenBank/DDBJ databases">
        <title>The genome sequence of Spirochaeta thermophila DSM6192.</title>
        <authorList>
            <person name="Angelov A."/>
            <person name="Mientus M."/>
            <person name="Wittenberg S."/>
            <person name="Lehmann R."/>
            <person name="Liesegang H."/>
            <person name="Daniel R."/>
            <person name="Liebl W."/>
        </authorList>
    </citation>
    <scope>NUCLEOTIDE SEQUENCE</scope>
    <source>
        <strain>DSM 6192</strain>
    </source>
</reference>
<dbReference type="SUPFAM" id="SSF101960">
    <property type="entry name" value="Stabilizer of iron transporter SufD"/>
    <property type="match status" value="1"/>
</dbReference>
<dbReference type="PANTHER" id="PTHR43575:SF1">
    <property type="entry name" value="PROTEIN ABCI7, CHLOROPLASTIC"/>
    <property type="match status" value="1"/>
</dbReference>
<dbReference type="PANTHER" id="PTHR43575">
    <property type="entry name" value="PROTEIN ABCI7, CHLOROPLASTIC"/>
    <property type="match status" value="1"/>
</dbReference>
<dbReference type="eggNOG" id="COG0719">
    <property type="taxonomic scope" value="Bacteria"/>
</dbReference>
<dbReference type="InterPro" id="IPR037284">
    <property type="entry name" value="SUF_FeS_clus_asmbl_SufBD_sf"/>
</dbReference>
<evidence type="ECO:0000313" key="3">
    <source>
        <dbReference type="Proteomes" id="UP000001296"/>
    </source>
</evidence>
<dbReference type="InterPro" id="IPR000825">
    <property type="entry name" value="SUF_FeS_clus_asmbl_SufBD_core"/>
</dbReference>